<evidence type="ECO:0000313" key="4">
    <source>
        <dbReference type="Proteomes" id="UP000639772"/>
    </source>
</evidence>
<name>A0A835P9B3_VANPL</name>
<dbReference type="EMBL" id="JADCNL010000585">
    <property type="protein sequence ID" value="KAG0446367.1"/>
    <property type="molecule type" value="Genomic_DNA"/>
</dbReference>
<dbReference type="Proteomes" id="UP000636800">
    <property type="component" value="Unassembled WGS sequence"/>
</dbReference>
<organism evidence="2 3">
    <name type="scientific">Vanilla planifolia</name>
    <name type="common">Vanilla</name>
    <dbReference type="NCBI Taxonomy" id="51239"/>
    <lineage>
        <taxon>Eukaryota</taxon>
        <taxon>Viridiplantae</taxon>
        <taxon>Streptophyta</taxon>
        <taxon>Embryophyta</taxon>
        <taxon>Tracheophyta</taxon>
        <taxon>Spermatophyta</taxon>
        <taxon>Magnoliopsida</taxon>
        <taxon>Liliopsida</taxon>
        <taxon>Asparagales</taxon>
        <taxon>Orchidaceae</taxon>
        <taxon>Vanilloideae</taxon>
        <taxon>Vanilleae</taxon>
        <taxon>Vanilla</taxon>
    </lineage>
</organism>
<protein>
    <submittedName>
        <fullName evidence="2">Uncharacterized protein</fullName>
    </submittedName>
</protein>
<evidence type="ECO:0000313" key="1">
    <source>
        <dbReference type="EMBL" id="KAG0446359.1"/>
    </source>
</evidence>
<sequence>MATCRCSSIRLGRILSPKPEILKIFPWSSAPTGSNTLNLRQARPSFYLLNKAPSSASNDVRSLHGIWDSGKTLQFRLV</sequence>
<dbReference type="Proteomes" id="UP000639772">
    <property type="component" value="Unassembled WGS sequence"/>
</dbReference>
<dbReference type="EMBL" id="JADCNM010000586">
    <property type="protein sequence ID" value="KAG0446359.1"/>
    <property type="molecule type" value="Genomic_DNA"/>
</dbReference>
<comment type="caution">
    <text evidence="2">The sequence shown here is derived from an EMBL/GenBank/DDBJ whole genome shotgun (WGS) entry which is preliminary data.</text>
</comment>
<evidence type="ECO:0000313" key="2">
    <source>
        <dbReference type="EMBL" id="KAG0446367.1"/>
    </source>
</evidence>
<dbReference type="AlphaFoldDB" id="A0A835P9B3"/>
<evidence type="ECO:0000313" key="3">
    <source>
        <dbReference type="Proteomes" id="UP000636800"/>
    </source>
</evidence>
<reference evidence="3 4" key="1">
    <citation type="journal article" date="2020" name="Nat. Food">
        <title>A phased Vanilla planifolia genome enables genetic improvement of flavour and production.</title>
        <authorList>
            <person name="Hasing T."/>
            <person name="Tang H."/>
            <person name="Brym M."/>
            <person name="Khazi F."/>
            <person name="Huang T."/>
            <person name="Chambers A.H."/>
        </authorList>
    </citation>
    <scope>NUCLEOTIDE SEQUENCE [LARGE SCALE GENOMIC DNA]</scope>
    <source>
        <tissue evidence="2">Leaf</tissue>
    </source>
</reference>
<keyword evidence="3" id="KW-1185">Reference proteome</keyword>
<gene>
    <name evidence="2" type="ORF">HPP92_028869</name>
    <name evidence="1" type="ORF">HPP92_028880</name>
</gene>
<accession>A0A835P9B3</accession>
<proteinExistence type="predicted"/>